<evidence type="ECO:0000256" key="1">
    <source>
        <dbReference type="SAM" id="MobiDB-lite"/>
    </source>
</evidence>
<proteinExistence type="predicted"/>
<organism evidence="2 3">
    <name type="scientific">Enterococcus dongliensis</name>
    <dbReference type="NCBI Taxonomy" id="2559925"/>
    <lineage>
        <taxon>Bacteria</taxon>
        <taxon>Bacillati</taxon>
        <taxon>Bacillota</taxon>
        <taxon>Bacilli</taxon>
        <taxon>Lactobacillales</taxon>
        <taxon>Enterococcaceae</taxon>
        <taxon>Enterococcus</taxon>
    </lineage>
</organism>
<comment type="caution">
    <text evidence="2">The sequence shown here is derived from an EMBL/GenBank/DDBJ whole genome shotgun (WGS) entry which is preliminary data.</text>
</comment>
<feature type="region of interest" description="Disordered" evidence="1">
    <location>
        <begin position="834"/>
        <end position="878"/>
    </location>
</feature>
<gene>
    <name evidence="2" type="ORF">P7D36_01810</name>
</gene>
<accession>A0AAW8TG15</accession>
<evidence type="ECO:0000313" key="2">
    <source>
        <dbReference type="EMBL" id="MDT2636249.1"/>
    </source>
</evidence>
<dbReference type="AlphaFoldDB" id="A0AAW8TG15"/>
<reference evidence="2" key="1">
    <citation type="submission" date="2023-03" db="EMBL/GenBank/DDBJ databases">
        <authorList>
            <person name="Shen W."/>
            <person name="Cai J."/>
        </authorList>
    </citation>
    <scope>NUCLEOTIDE SEQUENCE</scope>
    <source>
        <strain evidence="2">P55-2</strain>
    </source>
</reference>
<dbReference type="Proteomes" id="UP001245561">
    <property type="component" value="Unassembled WGS sequence"/>
</dbReference>
<evidence type="ECO:0008006" key="4">
    <source>
        <dbReference type="Google" id="ProtNLM"/>
    </source>
</evidence>
<protein>
    <recommendedName>
        <fullName evidence="4">Gp58-like domain-containing protein</fullName>
    </recommendedName>
</protein>
<sequence length="878" mass="97935">MLIVSNEFFEACKDKEREAFARIIVNDKVIYLKDKIKKIDYSMGALGGESFQIGSTQSATVKIVFSEIIEGLKELDKIKVEVGFKIRGTGLPSNINHVSKVDRAKVGRARLVSYVPDRYEFVPLGTFYISGRVDPDRNEKTTTVEARDGFIFMEDKYESELKYPTKLADIALEIANKSGSIIDPVSFNHLSNYTINKFEGYTYRQAIGLIGQFEGGFVCFDREGRLSIRKLADPNFKIEPNEYFLKGLVKSELLYQPRGITCKVVNQTDESSNETVILQSGSTSGAQISLENNVMTQILLDDTFQKIRYINFYPITLKWRGNPALEVGDWVTMTDREGNRFKSPVLNYAMSFDGGFSSTISADTKAYSANVSSFKGPLQQKLDDIDYRIDAAGKNNVYEGTEEPKNPKEGDIWFKKNGPDDEIWVYKQTSPGVFEWVMTTSTALEESIKEQIENSTPKDEIVKTINLSDEMDGTEWLKIKGAKLWLTNETKIDKAVITSAMIGSVDAGTISVGTLDASKIRVTNLDASAISTGTLDASKIRVTNLDASAITAGTLKAITIQGVNITGSKIVTDGAEFRMTQDNGKLTWFSKEHNKDFMSLEASKFTGADVGIVKYKMGVGGGFQLRDSKDNLVISSYDNGAENQTWLSFSSDSLFWSNRAFVPDANYSYINASGVSIVIQANSYSYSFANGNITTSQIKLMGYQTSIINSGLRVYNGLSVSGTKNSLVNTQSYGERLLNAYETPEYLFATYGKVTTDSNGHGQVIIEEKFLETINTKSDNYHVFLSPYEKSIVYAENLRGDSFSVKSDRPYVTMSYQLVAYRLGYEDFYLETPRSNKEKHPNLPTKILSSEEATETISPIIPYPEDDSDQLKSYLDNK</sequence>
<dbReference type="RefSeq" id="WP_311800517.1">
    <property type="nucleotide sequence ID" value="NZ_JARPYT010000002.1"/>
</dbReference>
<name>A0AAW8TG15_9ENTE</name>
<evidence type="ECO:0000313" key="3">
    <source>
        <dbReference type="Proteomes" id="UP001245561"/>
    </source>
</evidence>
<dbReference type="EMBL" id="JARPYT010000002">
    <property type="protein sequence ID" value="MDT2636249.1"/>
    <property type="molecule type" value="Genomic_DNA"/>
</dbReference>